<organism evidence="1 2">
    <name type="scientific">Mythimna loreyi</name>
    <dbReference type="NCBI Taxonomy" id="667449"/>
    <lineage>
        <taxon>Eukaryota</taxon>
        <taxon>Metazoa</taxon>
        <taxon>Ecdysozoa</taxon>
        <taxon>Arthropoda</taxon>
        <taxon>Hexapoda</taxon>
        <taxon>Insecta</taxon>
        <taxon>Pterygota</taxon>
        <taxon>Neoptera</taxon>
        <taxon>Endopterygota</taxon>
        <taxon>Lepidoptera</taxon>
        <taxon>Glossata</taxon>
        <taxon>Ditrysia</taxon>
        <taxon>Noctuoidea</taxon>
        <taxon>Noctuidae</taxon>
        <taxon>Noctuinae</taxon>
        <taxon>Hadenini</taxon>
        <taxon>Mythimna</taxon>
    </lineage>
</organism>
<evidence type="ECO:0000313" key="2">
    <source>
        <dbReference type="Proteomes" id="UP001231649"/>
    </source>
</evidence>
<evidence type="ECO:0000313" key="1">
    <source>
        <dbReference type="EMBL" id="KAJ8706303.1"/>
    </source>
</evidence>
<proteinExistence type="predicted"/>
<comment type="caution">
    <text evidence="1">The sequence shown here is derived from an EMBL/GenBank/DDBJ whole genome shotgun (WGS) entry which is preliminary data.</text>
</comment>
<dbReference type="EMBL" id="CM056804">
    <property type="protein sequence ID" value="KAJ8706303.1"/>
    <property type="molecule type" value="Genomic_DNA"/>
</dbReference>
<protein>
    <submittedName>
        <fullName evidence="1">Uncharacterized protein</fullName>
    </submittedName>
</protein>
<keyword evidence="2" id="KW-1185">Reference proteome</keyword>
<gene>
    <name evidence="1" type="ORF">PYW08_010929</name>
</gene>
<accession>A0ACC2Q5H0</accession>
<dbReference type="Proteomes" id="UP001231649">
    <property type="component" value="Chromosome 28"/>
</dbReference>
<name>A0ACC2Q5H0_9NEOP</name>
<reference evidence="1" key="1">
    <citation type="submission" date="2023-03" db="EMBL/GenBank/DDBJ databases">
        <title>Chromosome-level genomes of two armyworms, Mythimna separata and Mythimna loreyi, provide insights into the biosynthesis and reception of sex pheromones.</title>
        <authorList>
            <person name="Zhao H."/>
        </authorList>
    </citation>
    <scope>NUCLEOTIDE SEQUENCE</scope>
    <source>
        <strain evidence="1">BeijingLab</strain>
    </source>
</reference>
<sequence>MESRIRATSDQYMILLKFMESHGDLGRPKPGCHGRMKADRLWHQLGKLLNSSDGGVVRSLLKWKKVWADWKTKTKKKALMIRREAGGGTGSSSQKQLNLTAAEKRVLGVMGIRLLSSIKTEKEEEEYEKPDKNDPLSPSGDDQVTLEYVNHSDYTDYTINNDVVLDYVPIYSMETSSIRPQPEPTRSPTPHEPTPPPPPVREPTPVPPPPKATATRKITRWRPLSTLHRERLLRAEERAQVSVLQYAKEFAALEATRLQLEVDREKNNHEKEMERLKIESRRLEIEENHNQTLNRLVGVLEKLTEILPQMRPPLQSPTVDCKIEPLHCSEPLNID</sequence>